<dbReference type="RefSeq" id="WP_014203499.1">
    <property type="nucleotide sequence ID" value="NC_016599.1"/>
</dbReference>
<proteinExistence type="predicted"/>
<accession>G8R3R5</accession>
<keyword evidence="2" id="KW-1185">Reference proteome</keyword>
<dbReference type="OrthoDB" id="671786at2"/>
<organism evidence="1 2">
    <name type="scientific">Owenweeksia hongkongensis (strain DSM 17368 / CIP 108786 / JCM 12287 / NRRL B-23963 / UST20020801)</name>
    <dbReference type="NCBI Taxonomy" id="926562"/>
    <lineage>
        <taxon>Bacteria</taxon>
        <taxon>Pseudomonadati</taxon>
        <taxon>Bacteroidota</taxon>
        <taxon>Flavobacteriia</taxon>
        <taxon>Flavobacteriales</taxon>
        <taxon>Owenweeksiaceae</taxon>
        <taxon>Owenweeksia</taxon>
    </lineage>
</organism>
<dbReference type="HOGENOM" id="CLU_607895_0_0_10"/>
<sequence length="457" mass="52357">MRYEEQGAYSAVATEQSVFIFEDKATNRAELQSNLSHNNMGLEWDDLPISVDKYTVFPFGENNALHRSIRKMLKQNPIGTRVLKKRLFLAWGMGPFLYKHKFTDGEISQEFIQNPEIEAWLRSFNYRSYLRKAIDDYNKGEYITSKTFNDRGSRIGRPSKVARIEHVPAAEARLAQLKSKETEDPDLIIVGDWDHRHQKAWKVYPRVHDERFTEHGVGIHFASNYTYAVKHYPLPDILSVEPSMGMSTVIPILLKNFVANNLTVPWHIKIPQEYWDAKEKEMRTRAAEAGKTFKYEDFLEAKRNKKREIGKVLSGAENAGKYVTTETITQVLADRHVNTVGWEFDSIDQKVKDFVDSMLSIQKIFDNSTSAGLGMHPSLSNISNGTANSGSEQLYAYLNYINSEVQIPEEVICDTINRAIEVNWPGSGIRLGFYRQTTKKQEDVTPKDRVNDGSTVQ</sequence>
<dbReference type="AlphaFoldDB" id="G8R3R5"/>
<name>G8R3R5_OWEHD</name>
<dbReference type="KEGG" id="oho:Oweho_3201"/>
<evidence type="ECO:0000313" key="2">
    <source>
        <dbReference type="Proteomes" id="UP000005631"/>
    </source>
</evidence>
<dbReference type="EMBL" id="CP003156">
    <property type="protein sequence ID" value="AEV34152.1"/>
    <property type="molecule type" value="Genomic_DNA"/>
</dbReference>
<evidence type="ECO:0000313" key="1">
    <source>
        <dbReference type="EMBL" id="AEV34152.1"/>
    </source>
</evidence>
<dbReference type="STRING" id="926562.Oweho_3201"/>
<reference evidence="1 2" key="1">
    <citation type="journal article" date="2012" name="Stand. Genomic Sci.">
        <title>Genome sequence of the orange-pigmented seawater bacterium Owenweeksia hongkongensis type strain (UST20020801(T)).</title>
        <authorList>
            <person name="Riedel T."/>
            <person name="Held B."/>
            <person name="Nolan M."/>
            <person name="Lucas S."/>
            <person name="Lapidus A."/>
            <person name="Tice H."/>
            <person name="Del Rio T.G."/>
            <person name="Cheng J.F."/>
            <person name="Han C."/>
            <person name="Tapia R."/>
            <person name="Goodwin L.A."/>
            <person name="Pitluck S."/>
            <person name="Liolios K."/>
            <person name="Mavromatis K."/>
            <person name="Pagani I."/>
            <person name="Ivanova N."/>
            <person name="Mikhailova N."/>
            <person name="Pati A."/>
            <person name="Chen A."/>
            <person name="Palaniappan K."/>
            <person name="Rohde M."/>
            <person name="Tindall B.J."/>
            <person name="Detter J.C."/>
            <person name="Goker M."/>
            <person name="Woyke T."/>
            <person name="Bristow J."/>
            <person name="Eisen J.A."/>
            <person name="Markowitz V."/>
            <person name="Hugenholtz P."/>
            <person name="Klenk H.P."/>
            <person name="Kyrpides N.C."/>
        </authorList>
    </citation>
    <scope>NUCLEOTIDE SEQUENCE</scope>
    <source>
        <strain evidence="2">DSM 17368 / JCM 12287 / NRRL B-23963</strain>
    </source>
</reference>
<dbReference type="eggNOG" id="ENOG502Z9C5">
    <property type="taxonomic scope" value="Bacteria"/>
</dbReference>
<dbReference type="Proteomes" id="UP000005631">
    <property type="component" value="Chromosome"/>
</dbReference>
<protein>
    <submittedName>
        <fullName evidence="1">Uncharacterized protein</fullName>
    </submittedName>
</protein>
<gene>
    <name evidence="1" type="ordered locus">Oweho_3201</name>
</gene>